<comment type="caution">
    <text evidence="2">The sequence shown here is derived from an EMBL/GenBank/DDBJ whole genome shotgun (WGS) entry which is preliminary data.</text>
</comment>
<dbReference type="RefSeq" id="XP_043050118.1">
    <property type="nucleotide sequence ID" value="XM_043194921.1"/>
</dbReference>
<evidence type="ECO:0000256" key="1">
    <source>
        <dbReference type="SAM" id="Coils"/>
    </source>
</evidence>
<evidence type="ECO:0000313" key="2">
    <source>
        <dbReference type="EMBL" id="KAG7194571.1"/>
    </source>
</evidence>
<dbReference type="EMBL" id="JAHMUF010000006">
    <property type="protein sequence ID" value="KAG7194571.1"/>
    <property type="molecule type" value="Genomic_DNA"/>
</dbReference>
<keyword evidence="1" id="KW-0175">Coiled coil</keyword>
<feature type="coiled-coil region" evidence="1">
    <location>
        <begin position="553"/>
        <end position="580"/>
    </location>
</feature>
<gene>
    <name evidence="2" type="ORF">KQ657_004242</name>
</gene>
<dbReference type="GeneID" id="66117616"/>
<dbReference type="Proteomes" id="UP000790833">
    <property type="component" value="Unassembled WGS sequence"/>
</dbReference>
<evidence type="ECO:0000313" key="3">
    <source>
        <dbReference type="Proteomes" id="UP000790833"/>
    </source>
</evidence>
<organism evidence="2 3">
    <name type="scientific">Scheffersomyces spartinae</name>
    <dbReference type="NCBI Taxonomy" id="45513"/>
    <lineage>
        <taxon>Eukaryota</taxon>
        <taxon>Fungi</taxon>
        <taxon>Dikarya</taxon>
        <taxon>Ascomycota</taxon>
        <taxon>Saccharomycotina</taxon>
        <taxon>Pichiomycetes</taxon>
        <taxon>Debaryomycetaceae</taxon>
        <taxon>Scheffersomyces</taxon>
    </lineage>
</organism>
<protein>
    <submittedName>
        <fullName evidence="2">Uncharacterized protein</fullName>
    </submittedName>
</protein>
<reference evidence="2" key="1">
    <citation type="submission" date="2021-03" db="EMBL/GenBank/DDBJ databases">
        <authorList>
            <person name="Palmer J.M."/>
        </authorList>
    </citation>
    <scope>NUCLEOTIDE SEQUENCE</scope>
    <source>
        <strain evidence="2">ARV_011</strain>
    </source>
</reference>
<dbReference type="AlphaFoldDB" id="A0A9P7VBP0"/>
<proteinExistence type="predicted"/>
<keyword evidence="3" id="KW-1185">Reference proteome</keyword>
<name>A0A9P7VBP0_9ASCO</name>
<sequence length="591" mass="67786">MSRRYAISDLLEASANYYVTLLDDYTHGTIVNLVNVHQFESLVSQLETTFHNPDIPPLDIFRILLTLSCRLDEINFAINESVNGPDASKNAMNSSLHYVDMHGARYELRQRSLHILKTYLAMANGDYDNLLLKEKLDFVCKYLYQSVMDFLPDSRFSQQGRAQRSTIDDILVSYRKSADDNHDTDKYDSDSVIKAITENSLSPKRTRFAGVNIPDSFNISRLESPAGSAGGARKTPEPEKHEADLLKRIKVFDDWLVGRKISDLNSGRISKGYWEVMEMTIEYSQRCQITTGITQWEANAFANLYNCYAQFLRLILDIVVVNLHHKMKKENFNLKSIQSSLLFNKMFPYTKRDSVEAVIRSILVDTNVAQERFKNLRTIFGRDRHYIEHQIKLGGIILEQPQWNAQDVKVDAMKLVFGHILVLYYYHTLVKDDPHSPFKSVVSIISGMLLKLSAEDFEHFFSCAIGATRHELHFVPGHCVVEFIKEVILEGKLAISNLITVDDELQAWEVVEDFTSCIAGIELGDDVDEFKHKLRLLTIMATIRTTIADDSEGDKLRTAVQEYNRRMKQASEEVAGWEELLLDIDLHQYKD</sequence>
<accession>A0A9P7VBP0</accession>